<proteinExistence type="predicted"/>
<gene>
    <name evidence="1" type="ORF">TM448B01156_0007</name>
</gene>
<accession>A0A6M3XJL4</accession>
<dbReference type="EMBL" id="MT144711">
    <property type="protein sequence ID" value="QJH97991.1"/>
    <property type="molecule type" value="Genomic_DNA"/>
</dbReference>
<evidence type="ECO:0008006" key="2">
    <source>
        <dbReference type="Google" id="ProtNLM"/>
    </source>
</evidence>
<organism evidence="1">
    <name type="scientific">viral metagenome</name>
    <dbReference type="NCBI Taxonomy" id="1070528"/>
    <lineage>
        <taxon>unclassified sequences</taxon>
        <taxon>metagenomes</taxon>
        <taxon>organismal metagenomes</taxon>
    </lineage>
</organism>
<evidence type="ECO:0000313" key="1">
    <source>
        <dbReference type="EMBL" id="QJH97991.1"/>
    </source>
</evidence>
<sequence length="224" mass="25316">MANTIVYNKYDYQVKVRERISKPTCWQDILLVKYSNARAITGSYMSTEPSVVGGTRGTAYNYQSFVLTADTLTINQYKNIPMFIDEADRHQQSYVDQMSIAAFQGDKISEKLESLMLANYGSWKDFGLTDLANTAQDDSSAITVSAANIDDILRAVKRKLRVHHLVDLSVKNGVFFVWRPEDFEFLEGFVQARKIIGLVKPLLIDLKARLQRVTRGKQALCCAA</sequence>
<protein>
    <recommendedName>
        <fullName evidence="2">Capsid protein</fullName>
    </recommendedName>
</protein>
<dbReference type="AlphaFoldDB" id="A0A6M3XJL4"/>
<name>A0A6M3XJL4_9ZZZZ</name>
<reference evidence="1" key="1">
    <citation type="submission" date="2020-03" db="EMBL/GenBank/DDBJ databases">
        <title>The deep terrestrial virosphere.</title>
        <authorList>
            <person name="Holmfeldt K."/>
            <person name="Nilsson E."/>
            <person name="Simone D."/>
            <person name="Lopez-Fernandez M."/>
            <person name="Wu X."/>
            <person name="de Brujin I."/>
            <person name="Lundin D."/>
            <person name="Andersson A."/>
            <person name="Bertilsson S."/>
            <person name="Dopson M."/>
        </authorList>
    </citation>
    <scope>NUCLEOTIDE SEQUENCE</scope>
    <source>
        <strain evidence="1">TM448B01156</strain>
    </source>
</reference>